<gene>
    <name evidence="1" type="ORF">IAA98_08275</name>
</gene>
<dbReference type="Pfam" id="PF04655">
    <property type="entry name" value="APH_6_hur"/>
    <property type="match status" value="1"/>
</dbReference>
<reference evidence="1" key="1">
    <citation type="submission" date="2020-10" db="EMBL/GenBank/DDBJ databases">
        <authorList>
            <person name="Gilroy R."/>
        </authorList>
    </citation>
    <scope>NUCLEOTIDE SEQUENCE</scope>
    <source>
        <strain evidence="1">ChiGjej1B1-24693</strain>
    </source>
</reference>
<sequence length="313" mass="34626">MIDPWAVPTSFRRYVQQWPKVDQWFPQLSVTAARCAERWQLSPDGAAMHGWTGVVWPVRLRDGVPAVLKVSPPVGWTEGESRALAAFARSAGQGRMVGQVPVRMVTALAFDVAERAMVLPRLDPDRSLEHHGDVDEAVTVIAELLAGIAPVRATEGLPDLVDELDEMVGSLQDNGSLDRLLVERARSRLAEVRIVAADPDRRRTLHADCHFLNVLHTRAGESPAWVGIDPSAVNGIIEWEPVPMLRNRWADVAATGDPDRALRRRVDQLCEVTGADRDLVRSCAQVQAVAALTGWQMSPQHLHHPPYAVMARW</sequence>
<dbReference type="GO" id="GO:0016773">
    <property type="term" value="F:phosphotransferase activity, alcohol group as acceptor"/>
    <property type="evidence" value="ECO:0007669"/>
    <property type="project" value="InterPro"/>
</dbReference>
<reference evidence="1" key="2">
    <citation type="journal article" date="2021" name="PeerJ">
        <title>Extensive microbial diversity within the chicken gut microbiome revealed by metagenomics and culture.</title>
        <authorList>
            <person name="Gilroy R."/>
            <person name="Ravi A."/>
            <person name="Getino M."/>
            <person name="Pursley I."/>
            <person name="Horton D.L."/>
            <person name="Alikhan N.F."/>
            <person name="Baker D."/>
            <person name="Gharbi K."/>
            <person name="Hall N."/>
            <person name="Watson M."/>
            <person name="Adriaenssens E.M."/>
            <person name="Foster-Nyarko E."/>
            <person name="Jarju S."/>
            <person name="Secka A."/>
            <person name="Antonio M."/>
            <person name="Oren A."/>
            <person name="Chaudhuri R.R."/>
            <person name="La Ragione R."/>
            <person name="Hildebrand F."/>
            <person name="Pallen M.J."/>
        </authorList>
    </citation>
    <scope>NUCLEOTIDE SEQUENCE</scope>
    <source>
        <strain evidence="1">ChiGjej1B1-24693</strain>
    </source>
</reference>
<protein>
    <recommendedName>
        <fullName evidence="3">Streptomycin 6-kinase</fullName>
    </recommendedName>
</protein>
<dbReference type="EMBL" id="DVLP01000245">
    <property type="protein sequence ID" value="HIT75566.1"/>
    <property type="molecule type" value="Genomic_DNA"/>
</dbReference>
<name>A0A9D1GXE8_9ACTN</name>
<dbReference type="InterPro" id="IPR006748">
    <property type="entry name" value="NH2Glyco/OHUrea_AB-resist_kin"/>
</dbReference>
<accession>A0A9D1GXE8</accession>
<dbReference type="SUPFAM" id="SSF56112">
    <property type="entry name" value="Protein kinase-like (PK-like)"/>
    <property type="match status" value="1"/>
</dbReference>
<evidence type="ECO:0008006" key="3">
    <source>
        <dbReference type="Google" id="ProtNLM"/>
    </source>
</evidence>
<dbReference type="Proteomes" id="UP000886842">
    <property type="component" value="Unassembled WGS sequence"/>
</dbReference>
<dbReference type="AlphaFoldDB" id="A0A9D1GXE8"/>
<evidence type="ECO:0000313" key="1">
    <source>
        <dbReference type="EMBL" id="HIT75566.1"/>
    </source>
</evidence>
<dbReference type="InterPro" id="IPR011009">
    <property type="entry name" value="Kinase-like_dom_sf"/>
</dbReference>
<evidence type="ECO:0000313" key="2">
    <source>
        <dbReference type="Proteomes" id="UP000886842"/>
    </source>
</evidence>
<organism evidence="1 2">
    <name type="scientific">Candidatus Avipropionibacterium avicola</name>
    <dbReference type="NCBI Taxonomy" id="2840701"/>
    <lineage>
        <taxon>Bacteria</taxon>
        <taxon>Bacillati</taxon>
        <taxon>Actinomycetota</taxon>
        <taxon>Actinomycetes</taxon>
        <taxon>Propionibacteriales</taxon>
        <taxon>Propionibacteriaceae</taxon>
        <taxon>Propionibacteriaceae incertae sedis</taxon>
        <taxon>Candidatus Avipropionibacterium</taxon>
    </lineage>
</organism>
<comment type="caution">
    <text evidence="1">The sequence shown here is derived from an EMBL/GenBank/DDBJ whole genome shotgun (WGS) entry which is preliminary data.</text>
</comment>
<proteinExistence type="predicted"/>
<dbReference type="GO" id="GO:0019748">
    <property type="term" value="P:secondary metabolic process"/>
    <property type="evidence" value="ECO:0007669"/>
    <property type="project" value="InterPro"/>
</dbReference>